<dbReference type="SUPFAM" id="SSF54768">
    <property type="entry name" value="dsRNA-binding domain-like"/>
    <property type="match status" value="1"/>
</dbReference>
<feature type="region of interest" description="Disordered" evidence="1">
    <location>
        <begin position="1"/>
        <end position="33"/>
    </location>
</feature>
<dbReference type="AlphaFoldDB" id="A0A812IVT5"/>
<organism evidence="3 4">
    <name type="scientific">Symbiodinium pilosum</name>
    <name type="common">Dinoflagellate</name>
    <dbReference type="NCBI Taxonomy" id="2952"/>
    <lineage>
        <taxon>Eukaryota</taxon>
        <taxon>Sar</taxon>
        <taxon>Alveolata</taxon>
        <taxon>Dinophyceae</taxon>
        <taxon>Suessiales</taxon>
        <taxon>Symbiodiniaceae</taxon>
        <taxon>Symbiodinium</taxon>
    </lineage>
</organism>
<feature type="non-terminal residue" evidence="3">
    <location>
        <position position="1"/>
    </location>
</feature>
<accession>A0A812IVT5</accession>
<evidence type="ECO:0000259" key="2">
    <source>
        <dbReference type="Pfam" id="PF00035"/>
    </source>
</evidence>
<dbReference type="Proteomes" id="UP000649617">
    <property type="component" value="Unassembled WGS sequence"/>
</dbReference>
<sequence>ARQLGSFELPAAPSPGVAYVEGSSHVPRPMQESARQWRIDRVPAASTAAAAAAAVPGNPLKRQVIPRHSDLELQLLRRISDSVNKNSSLDTHPDPISLLYAALQTHMRPNDKEEQPLRFKDSPCLEGFTSAATLCGMKVEGSPRANKKAAKHAAAMKMIKALSGLARERKKGISLDELD</sequence>
<dbReference type="Gene3D" id="3.30.160.20">
    <property type="match status" value="1"/>
</dbReference>
<feature type="domain" description="DRBM" evidence="2">
    <location>
        <begin position="95"/>
        <end position="162"/>
    </location>
</feature>
<proteinExistence type="predicted"/>
<evidence type="ECO:0000256" key="1">
    <source>
        <dbReference type="SAM" id="MobiDB-lite"/>
    </source>
</evidence>
<gene>
    <name evidence="3" type="ORF">SPIL2461_LOCUS1333</name>
</gene>
<dbReference type="EMBL" id="CAJNIZ010001275">
    <property type="protein sequence ID" value="CAE7187339.1"/>
    <property type="molecule type" value="Genomic_DNA"/>
</dbReference>
<name>A0A812IVT5_SYMPI</name>
<comment type="caution">
    <text evidence="3">The sequence shown here is derived from an EMBL/GenBank/DDBJ whole genome shotgun (WGS) entry which is preliminary data.</text>
</comment>
<reference evidence="3" key="1">
    <citation type="submission" date="2021-02" db="EMBL/GenBank/DDBJ databases">
        <authorList>
            <person name="Dougan E. K."/>
            <person name="Rhodes N."/>
            <person name="Thang M."/>
            <person name="Chan C."/>
        </authorList>
    </citation>
    <scope>NUCLEOTIDE SEQUENCE</scope>
</reference>
<dbReference type="Pfam" id="PF00035">
    <property type="entry name" value="dsrm"/>
    <property type="match status" value="1"/>
</dbReference>
<protein>
    <recommendedName>
        <fullName evidence="2">DRBM domain-containing protein</fullName>
    </recommendedName>
</protein>
<evidence type="ECO:0000313" key="3">
    <source>
        <dbReference type="EMBL" id="CAE7187339.1"/>
    </source>
</evidence>
<keyword evidence="4" id="KW-1185">Reference proteome</keyword>
<evidence type="ECO:0000313" key="4">
    <source>
        <dbReference type="Proteomes" id="UP000649617"/>
    </source>
</evidence>
<dbReference type="InterPro" id="IPR014720">
    <property type="entry name" value="dsRBD_dom"/>
</dbReference>